<evidence type="ECO:0000256" key="1">
    <source>
        <dbReference type="ARBA" id="ARBA00004241"/>
    </source>
</evidence>
<evidence type="ECO:0000256" key="3">
    <source>
        <dbReference type="SAM" id="Phobius"/>
    </source>
</evidence>
<evidence type="ECO:0008006" key="6">
    <source>
        <dbReference type="Google" id="ProtNLM"/>
    </source>
</evidence>
<proteinExistence type="predicted"/>
<accession>A0A3S0QR28</accession>
<dbReference type="InterPro" id="IPR012902">
    <property type="entry name" value="N_methyl_site"/>
</dbReference>
<evidence type="ECO:0000313" key="5">
    <source>
        <dbReference type="Proteomes" id="UP000287910"/>
    </source>
</evidence>
<organism evidence="4 5">
    <name type="scientific">Lysinibacillus antri</name>
    <dbReference type="NCBI Taxonomy" id="2498145"/>
    <lineage>
        <taxon>Bacteria</taxon>
        <taxon>Bacillati</taxon>
        <taxon>Bacillota</taxon>
        <taxon>Bacilli</taxon>
        <taxon>Bacillales</taxon>
        <taxon>Bacillaceae</taxon>
        <taxon>Lysinibacillus</taxon>
    </lineage>
</organism>
<dbReference type="GO" id="GO:0009986">
    <property type="term" value="C:cell surface"/>
    <property type="evidence" value="ECO:0007669"/>
    <property type="project" value="UniProtKB-SubCell"/>
</dbReference>
<keyword evidence="3" id="KW-0472">Membrane</keyword>
<comment type="subcellular location">
    <subcellularLocation>
        <location evidence="1">Cell surface</location>
    </subcellularLocation>
</comment>
<name>A0A3S0QR28_9BACI</name>
<dbReference type="RefSeq" id="WP_126657981.1">
    <property type="nucleotide sequence ID" value="NZ_RYYR01000005.1"/>
</dbReference>
<protein>
    <recommendedName>
        <fullName evidence="6">Prepilin-type N-terminal cleavage/methylation domain-containing protein</fullName>
    </recommendedName>
</protein>
<sequence length="153" mass="17608">MKKLIMKSRLNESGISLVEVIASIVILSVILISIFTMLTQSGRTTKNNEDIVEATYLAQTEMEKLYDKSQTTLFADYENAIDLELDYDIISPETEYEKDITTPNRNFYIQVIISKTDPILLTTHIIINVYDEKSSPLKTPKAQMQNTLEWRRP</sequence>
<feature type="transmembrane region" description="Helical" evidence="3">
    <location>
        <begin position="20"/>
        <end position="38"/>
    </location>
</feature>
<dbReference type="PROSITE" id="PS00409">
    <property type="entry name" value="PROKAR_NTER_METHYL"/>
    <property type="match status" value="1"/>
</dbReference>
<dbReference type="AlphaFoldDB" id="A0A3S0QR28"/>
<keyword evidence="5" id="KW-1185">Reference proteome</keyword>
<reference evidence="4 5" key="1">
    <citation type="submission" date="2018-12" db="EMBL/GenBank/DDBJ databases">
        <title>Lysinibacillus antri sp. nov., isolated from a cave soil.</title>
        <authorList>
            <person name="Narsing Rao M.P."/>
            <person name="Zhang H."/>
            <person name="Dong Z.-Y."/>
            <person name="Niu X.-K."/>
            <person name="Zhang K."/>
            <person name="Fang B.-Z."/>
            <person name="Kang Y.-Q."/>
            <person name="Xiao M."/>
            <person name="Li W.-J."/>
        </authorList>
    </citation>
    <scope>NUCLEOTIDE SEQUENCE [LARGE SCALE GENOMIC DNA]</scope>
    <source>
        <strain evidence="4 5">SYSU K30002</strain>
    </source>
</reference>
<evidence type="ECO:0000313" key="4">
    <source>
        <dbReference type="EMBL" id="RUL55131.1"/>
    </source>
</evidence>
<comment type="caution">
    <text evidence="4">The sequence shown here is derived from an EMBL/GenBank/DDBJ whole genome shotgun (WGS) entry which is preliminary data.</text>
</comment>
<evidence type="ECO:0000256" key="2">
    <source>
        <dbReference type="ARBA" id="ARBA00023287"/>
    </source>
</evidence>
<keyword evidence="3" id="KW-0812">Transmembrane</keyword>
<keyword evidence="2" id="KW-0178">Competence</keyword>
<dbReference type="Proteomes" id="UP000287910">
    <property type="component" value="Unassembled WGS sequence"/>
</dbReference>
<dbReference type="EMBL" id="RYYR01000005">
    <property type="protein sequence ID" value="RUL55131.1"/>
    <property type="molecule type" value="Genomic_DNA"/>
</dbReference>
<dbReference type="GO" id="GO:0030420">
    <property type="term" value="P:establishment of competence for transformation"/>
    <property type="evidence" value="ECO:0007669"/>
    <property type="project" value="UniProtKB-KW"/>
</dbReference>
<gene>
    <name evidence="4" type="ORF">EK386_05230</name>
</gene>
<keyword evidence="3" id="KW-1133">Transmembrane helix</keyword>